<accession>A0ABW4IFC2</accession>
<sequence>MNISRLLPIFILFLSSCKSGDKTPGQHELSYFNIKGYFEKEADKLSNLNPTVHKNISYNKQVEEKEVKIEDWHQEFALFIDSDINKSSWRRSYRKDSTSYKTTYTALEDKLRTRKIEISFDTENRPLHFKIENNVSNYLYDSHEVLEYIPDSLYRINKFQKVVVLGQNDYAITGNIK</sequence>
<organism evidence="1 2">
    <name type="scientific">Pseudopedobacter beijingensis</name>
    <dbReference type="NCBI Taxonomy" id="1207056"/>
    <lineage>
        <taxon>Bacteria</taxon>
        <taxon>Pseudomonadati</taxon>
        <taxon>Bacteroidota</taxon>
        <taxon>Sphingobacteriia</taxon>
        <taxon>Sphingobacteriales</taxon>
        <taxon>Sphingobacteriaceae</taxon>
        <taxon>Pseudopedobacter</taxon>
    </lineage>
</organism>
<gene>
    <name evidence="1" type="ORF">ACFSAH_16525</name>
</gene>
<reference evidence="2" key="1">
    <citation type="journal article" date="2019" name="Int. J. Syst. Evol. Microbiol.">
        <title>The Global Catalogue of Microorganisms (GCM) 10K type strain sequencing project: providing services to taxonomists for standard genome sequencing and annotation.</title>
        <authorList>
            <consortium name="The Broad Institute Genomics Platform"/>
            <consortium name="The Broad Institute Genome Sequencing Center for Infectious Disease"/>
            <person name="Wu L."/>
            <person name="Ma J."/>
        </authorList>
    </citation>
    <scope>NUCLEOTIDE SEQUENCE [LARGE SCALE GENOMIC DNA]</scope>
    <source>
        <strain evidence="2">CCUG 53762</strain>
    </source>
</reference>
<proteinExistence type="predicted"/>
<dbReference type="RefSeq" id="WP_379663849.1">
    <property type="nucleotide sequence ID" value="NZ_JBHUDG010000048.1"/>
</dbReference>
<dbReference type="Proteomes" id="UP001597118">
    <property type="component" value="Unassembled WGS sequence"/>
</dbReference>
<dbReference type="PROSITE" id="PS51257">
    <property type="entry name" value="PROKAR_LIPOPROTEIN"/>
    <property type="match status" value="1"/>
</dbReference>
<comment type="caution">
    <text evidence="1">The sequence shown here is derived from an EMBL/GenBank/DDBJ whole genome shotgun (WGS) entry which is preliminary data.</text>
</comment>
<keyword evidence="2" id="KW-1185">Reference proteome</keyword>
<evidence type="ECO:0000313" key="1">
    <source>
        <dbReference type="EMBL" id="MFD1631481.1"/>
    </source>
</evidence>
<protein>
    <submittedName>
        <fullName evidence="1">Uncharacterized protein</fullName>
    </submittedName>
</protein>
<evidence type="ECO:0000313" key="2">
    <source>
        <dbReference type="Proteomes" id="UP001597118"/>
    </source>
</evidence>
<dbReference type="EMBL" id="JBHUDG010000048">
    <property type="protein sequence ID" value="MFD1631481.1"/>
    <property type="molecule type" value="Genomic_DNA"/>
</dbReference>
<name>A0ABW4IFC2_9SPHI</name>